<dbReference type="GO" id="GO:0016773">
    <property type="term" value="F:phosphotransferase activity, alcohol group as acceptor"/>
    <property type="evidence" value="ECO:0007669"/>
    <property type="project" value="InterPro"/>
</dbReference>
<gene>
    <name evidence="8" type="ORF">D5H75_24725</name>
</gene>
<feature type="domain" description="Carbohydrate kinase FGGY C-terminal" evidence="7">
    <location>
        <begin position="254"/>
        <end position="436"/>
    </location>
</feature>
<keyword evidence="3 4" id="KW-0418">Kinase</keyword>
<dbReference type="PIRSF" id="PIRSF000538">
    <property type="entry name" value="GlpK"/>
    <property type="match status" value="1"/>
</dbReference>
<dbReference type="AlphaFoldDB" id="A0A3A4B7P0"/>
<sequence>MAAICVDAGTTMIKAVGYDDHGRESAIARRPAGVDRPRAGWAEQDMDAVWETAAECVREVAARLGAVEFLAVTAQGDGCWLVDAEGAPTGPAILWNDGRAADVVDAWAAGGVLTEAARLTGSPVFAGLPCAILAWLRDRDPGRLERSAAALTCGGWLFARLTGRIAIDPSDASVPFADPATGEYSPALLSLYGLEWARRLLPEPLPDDGRAAPLTPRAAARLGLRPGLPVVLAPYDVPATAIGTGATEPGRACVVLGTTICTAVVMDPAVPVGAPTGFTVALGPPGRLLRVFPTLAGTEVIDWACRLLSLGGPAELGDLAASCPAGAGGLVFLPYLSPSGERAPFLDPDARGALVGLTLDHGPPHVARAVLEGLTLTIRDCLEASPVRPSDLRLCGGGSSSPLWRRLIAAVAALPVLGSPDAEAGARGAHLTGLRALGLDPPRAAVPEEPPPGEPGEPGGVSEWARIAPPPAPDVPGGVAVHELERPDPALVARYDALYRRFLQVRRAVSETWG</sequence>
<dbReference type="InterPro" id="IPR018484">
    <property type="entry name" value="FGGY_N"/>
</dbReference>
<reference evidence="8 9" key="1">
    <citation type="submission" date="2018-09" db="EMBL/GenBank/DDBJ databases">
        <title>YIM 75507 draft genome.</title>
        <authorList>
            <person name="Tang S."/>
            <person name="Feng Y."/>
        </authorList>
    </citation>
    <scope>NUCLEOTIDE SEQUENCE [LARGE SCALE GENOMIC DNA]</scope>
    <source>
        <strain evidence="8 9">YIM 75507</strain>
    </source>
</reference>
<evidence type="ECO:0000313" key="8">
    <source>
        <dbReference type="EMBL" id="RJL30128.1"/>
    </source>
</evidence>
<dbReference type="InterPro" id="IPR050406">
    <property type="entry name" value="FGGY_Carb_Kinase"/>
</dbReference>
<protein>
    <submittedName>
        <fullName evidence="8">Carbohydrate kinase</fullName>
    </submittedName>
</protein>
<dbReference type="Pfam" id="PF02782">
    <property type="entry name" value="FGGY_C"/>
    <property type="match status" value="1"/>
</dbReference>
<dbReference type="Pfam" id="PF00370">
    <property type="entry name" value="FGGY_N"/>
    <property type="match status" value="1"/>
</dbReference>
<feature type="region of interest" description="Disordered" evidence="5">
    <location>
        <begin position="440"/>
        <end position="473"/>
    </location>
</feature>
<dbReference type="SUPFAM" id="SSF53067">
    <property type="entry name" value="Actin-like ATPase domain"/>
    <property type="match status" value="2"/>
</dbReference>
<dbReference type="GO" id="GO:0016301">
    <property type="term" value="F:kinase activity"/>
    <property type="evidence" value="ECO:0007669"/>
    <property type="project" value="UniProtKB-KW"/>
</dbReference>
<dbReference type="EMBL" id="QZEY01000010">
    <property type="protein sequence ID" value="RJL30128.1"/>
    <property type="molecule type" value="Genomic_DNA"/>
</dbReference>
<dbReference type="InterPro" id="IPR000577">
    <property type="entry name" value="Carb_kinase_FGGY"/>
</dbReference>
<dbReference type="GO" id="GO:0005975">
    <property type="term" value="P:carbohydrate metabolic process"/>
    <property type="evidence" value="ECO:0007669"/>
    <property type="project" value="InterPro"/>
</dbReference>
<comment type="similarity">
    <text evidence="1 4">Belongs to the FGGY kinase family.</text>
</comment>
<evidence type="ECO:0000256" key="2">
    <source>
        <dbReference type="ARBA" id="ARBA00022679"/>
    </source>
</evidence>
<dbReference type="PANTHER" id="PTHR43095">
    <property type="entry name" value="SUGAR KINASE"/>
    <property type="match status" value="1"/>
</dbReference>
<dbReference type="PANTHER" id="PTHR43095:SF3">
    <property type="entry name" value="L-XYLULOSE_3-KETO-L-GULONATE KINASE"/>
    <property type="match status" value="1"/>
</dbReference>
<evidence type="ECO:0000259" key="6">
    <source>
        <dbReference type="Pfam" id="PF00370"/>
    </source>
</evidence>
<dbReference type="InterPro" id="IPR043129">
    <property type="entry name" value="ATPase_NBD"/>
</dbReference>
<evidence type="ECO:0000256" key="1">
    <source>
        <dbReference type="ARBA" id="ARBA00009156"/>
    </source>
</evidence>
<proteinExistence type="inferred from homology"/>
<dbReference type="PROSITE" id="PS00445">
    <property type="entry name" value="FGGY_KINASES_2"/>
    <property type="match status" value="1"/>
</dbReference>
<dbReference type="InterPro" id="IPR018483">
    <property type="entry name" value="Carb_kinase_FGGY_CS"/>
</dbReference>
<evidence type="ECO:0000259" key="7">
    <source>
        <dbReference type="Pfam" id="PF02782"/>
    </source>
</evidence>
<evidence type="ECO:0000313" key="9">
    <source>
        <dbReference type="Proteomes" id="UP000265768"/>
    </source>
</evidence>
<dbReference type="InterPro" id="IPR018485">
    <property type="entry name" value="FGGY_C"/>
</dbReference>
<dbReference type="Proteomes" id="UP000265768">
    <property type="component" value="Unassembled WGS sequence"/>
</dbReference>
<keyword evidence="9" id="KW-1185">Reference proteome</keyword>
<feature type="domain" description="Carbohydrate kinase FGGY N-terminal" evidence="6">
    <location>
        <begin position="4"/>
        <end position="243"/>
    </location>
</feature>
<organism evidence="8 9">
    <name type="scientific">Bailinhaonella thermotolerans</name>
    <dbReference type="NCBI Taxonomy" id="1070861"/>
    <lineage>
        <taxon>Bacteria</taxon>
        <taxon>Bacillati</taxon>
        <taxon>Actinomycetota</taxon>
        <taxon>Actinomycetes</taxon>
        <taxon>Streptosporangiales</taxon>
        <taxon>Streptosporangiaceae</taxon>
        <taxon>Bailinhaonella</taxon>
    </lineage>
</organism>
<keyword evidence="2 4" id="KW-0808">Transferase</keyword>
<evidence type="ECO:0000256" key="4">
    <source>
        <dbReference type="RuleBase" id="RU003733"/>
    </source>
</evidence>
<comment type="caution">
    <text evidence="8">The sequence shown here is derived from an EMBL/GenBank/DDBJ whole genome shotgun (WGS) entry which is preliminary data.</text>
</comment>
<dbReference type="OrthoDB" id="9782710at2"/>
<dbReference type="Gene3D" id="3.30.420.40">
    <property type="match status" value="2"/>
</dbReference>
<accession>A0A3A4B7P0</accession>
<name>A0A3A4B7P0_9ACTN</name>
<evidence type="ECO:0000256" key="3">
    <source>
        <dbReference type="ARBA" id="ARBA00022777"/>
    </source>
</evidence>
<evidence type="ECO:0000256" key="5">
    <source>
        <dbReference type="SAM" id="MobiDB-lite"/>
    </source>
</evidence>